<dbReference type="EC" id="3.6.1.22" evidence="4"/>
<dbReference type="InterPro" id="IPR020084">
    <property type="entry name" value="NUDIX_hydrolase_CS"/>
</dbReference>
<gene>
    <name evidence="12" type="primary">nudC</name>
    <name evidence="12" type="ORF">OD750_013185</name>
</gene>
<keyword evidence="6 10" id="KW-0378">Hydrolase</keyword>
<comment type="cofactor">
    <cofactor evidence="2">
        <name>Zn(2+)</name>
        <dbReference type="ChEBI" id="CHEBI:29105"/>
    </cofactor>
</comment>
<dbReference type="AlphaFoldDB" id="A0A9X3YJM7"/>
<dbReference type="InterPro" id="IPR000086">
    <property type="entry name" value="NUDIX_hydrolase_dom"/>
</dbReference>
<comment type="catalytic activity">
    <reaction evidence="9">
        <text>a 5'-end NAD(+)-phospho-ribonucleoside in mRNA + H2O = a 5'-end phospho-adenosine-phospho-ribonucleoside in mRNA + beta-nicotinamide D-ribonucleotide + 2 H(+)</text>
        <dbReference type="Rhea" id="RHEA:60876"/>
        <dbReference type="Rhea" id="RHEA-COMP:15698"/>
        <dbReference type="Rhea" id="RHEA-COMP:15719"/>
        <dbReference type="ChEBI" id="CHEBI:14649"/>
        <dbReference type="ChEBI" id="CHEBI:15377"/>
        <dbReference type="ChEBI" id="CHEBI:15378"/>
        <dbReference type="ChEBI" id="CHEBI:144029"/>
        <dbReference type="ChEBI" id="CHEBI:144051"/>
    </reaction>
    <physiologicalReaction direction="left-to-right" evidence="9">
        <dbReference type="Rhea" id="RHEA:60877"/>
    </physiologicalReaction>
</comment>
<dbReference type="PROSITE" id="PS00893">
    <property type="entry name" value="NUDIX_BOX"/>
    <property type="match status" value="1"/>
</dbReference>
<dbReference type="GO" id="GO:0046872">
    <property type="term" value="F:metal ion binding"/>
    <property type="evidence" value="ECO:0007669"/>
    <property type="project" value="UniProtKB-KW"/>
</dbReference>
<keyword evidence="7" id="KW-0460">Magnesium</keyword>
<dbReference type="CDD" id="cd03429">
    <property type="entry name" value="NUDIX_NADH_pyrophosphatase_Nudt13"/>
    <property type="match status" value="1"/>
</dbReference>
<organism evidence="12 13">
    <name type="scientific">Tahibacter soli</name>
    <dbReference type="NCBI Taxonomy" id="2983605"/>
    <lineage>
        <taxon>Bacteria</taxon>
        <taxon>Pseudomonadati</taxon>
        <taxon>Pseudomonadota</taxon>
        <taxon>Gammaproteobacteria</taxon>
        <taxon>Lysobacterales</taxon>
        <taxon>Rhodanobacteraceae</taxon>
        <taxon>Tahibacter</taxon>
    </lineage>
</organism>
<dbReference type="Gene3D" id="3.90.79.20">
    <property type="match status" value="1"/>
</dbReference>
<dbReference type="InterPro" id="IPR015797">
    <property type="entry name" value="NUDIX_hydrolase-like_dom_sf"/>
</dbReference>
<evidence type="ECO:0000256" key="7">
    <source>
        <dbReference type="ARBA" id="ARBA00022842"/>
    </source>
</evidence>
<dbReference type="Pfam" id="PF09297">
    <property type="entry name" value="Zn_ribbon_NUD"/>
    <property type="match status" value="1"/>
</dbReference>
<evidence type="ECO:0000256" key="8">
    <source>
        <dbReference type="ARBA" id="ARBA00023027"/>
    </source>
</evidence>
<dbReference type="PROSITE" id="PS51462">
    <property type="entry name" value="NUDIX"/>
    <property type="match status" value="1"/>
</dbReference>
<evidence type="ECO:0000256" key="10">
    <source>
        <dbReference type="RuleBase" id="RU003476"/>
    </source>
</evidence>
<dbReference type="GO" id="GO:0035529">
    <property type="term" value="F:NADH pyrophosphatase activity"/>
    <property type="evidence" value="ECO:0007669"/>
    <property type="project" value="TreeGrafter"/>
</dbReference>
<dbReference type="GO" id="GO:0006742">
    <property type="term" value="P:NADP+ catabolic process"/>
    <property type="evidence" value="ECO:0007669"/>
    <property type="project" value="TreeGrafter"/>
</dbReference>
<dbReference type="PANTHER" id="PTHR42904:SF6">
    <property type="entry name" value="NAD-CAPPED RNA HYDROLASE NUDT12"/>
    <property type="match status" value="1"/>
</dbReference>
<proteinExistence type="inferred from homology"/>
<dbReference type="GO" id="GO:0019677">
    <property type="term" value="P:NAD+ catabolic process"/>
    <property type="evidence" value="ECO:0007669"/>
    <property type="project" value="TreeGrafter"/>
</dbReference>
<dbReference type="EMBL" id="JAOVZO020000017">
    <property type="protein sequence ID" value="MDC8013492.1"/>
    <property type="molecule type" value="Genomic_DNA"/>
</dbReference>
<sequence>MVASVRSRANVFAALALDRAGEFRDDDAFIGLHRAAETTRFLVLRADGRALVDEARRSLRALTEAERAERVPLAVPTFLGRNEHAAWFAVGVEADEDAFAQSLGARWMDLRSAGLALPAFDAGLFAYARGVLFWQTRVRFCGACGSPTVLLSSGHRARCTGAACGLEHFPRTDPAIIVIVGWRDACLLGRQPSWPQGRWSTLAGFVEPGETLEDAVRREVHEEAGVTVDECDYHSSQPWPFPSSLMLGFTARATDPAIKVGAELAEARWFEVDDIVRGLADKSFVLPPPLSVSHRLIEHWLRETAGLELSALANDEPWLAPRR</sequence>
<dbReference type="InterPro" id="IPR050241">
    <property type="entry name" value="NAD-cap_RNA_hydrolase_NudC"/>
</dbReference>
<evidence type="ECO:0000256" key="5">
    <source>
        <dbReference type="ARBA" id="ARBA00022723"/>
    </source>
</evidence>
<dbReference type="Pfam" id="PF09296">
    <property type="entry name" value="NUDIX-like"/>
    <property type="match status" value="1"/>
</dbReference>
<dbReference type="Pfam" id="PF00293">
    <property type="entry name" value="NUDIX"/>
    <property type="match status" value="1"/>
</dbReference>
<feature type="domain" description="Nudix hydrolase" evidence="11">
    <location>
        <begin position="170"/>
        <end position="292"/>
    </location>
</feature>
<dbReference type="PANTHER" id="PTHR42904">
    <property type="entry name" value="NUDIX HYDROLASE, NUDC SUBFAMILY"/>
    <property type="match status" value="1"/>
</dbReference>
<dbReference type="InterPro" id="IPR015376">
    <property type="entry name" value="Znr_NADH_PPase"/>
</dbReference>
<dbReference type="SUPFAM" id="SSF55811">
    <property type="entry name" value="Nudix"/>
    <property type="match status" value="1"/>
</dbReference>
<dbReference type="Proteomes" id="UP001139971">
    <property type="component" value="Unassembled WGS sequence"/>
</dbReference>
<evidence type="ECO:0000259" key="11">
    <source>
        <dbReference type="PROSITE" id="PS51462"/>
    </source>
</evidence>
<evidence type="ECO:0000313" key="13">
    <source>
        <dbReference type="Proteomes" id="UP001139971"/>
    </source>
</evidence>
<dbReference type="Gene3D" id="3.90.79.10">
    <property type="entry name" value="Nucleoside Triphosphate Pyrophosphohydrolase"/>
    <property type="match status" value="1"/>
</dbReference>
<comment type="similarity">
    <text evidence="3">Belongs to the Nudix hydrolase family. NudC subfamily.</text>
</comment>
<evidence type="ECO:0000256" key="1">
    <source>
        <dbReference type="ARBA" id="ARBA00001946"/>
    </source>
</evidence>
<accession>A0A9X3YJM7</accession>
<dbReference type="RefSeq" id="WP_263545699.1">
    <property type="nucleotide sequence ID" value="NZ_JAOVZO020000017.1"/>
</dbReference>
<dbReference type="GO" id="GO:0005829">
    <property type="term" value="C:cytosol"/>
    <property type="evidence" value="ECO:0007669"/>
    <property type="project" value="TreeGrafter"/>
</dbReference>
<comment type="caution">
    <text evidence="12">The sequence shown here is derived from an EMBL/GenBank/DDBJ whole genome shotgun (WGS) entry which is preliminary data.</text>
</comment>
<comment type="cofactor">
    <cofactor evidence="1">
        <name>Mg(2+)</name>
        <dbReference type="ChEBI" id="CHEBI:18420"/>
    </cofactor>
</comment>
<evidence type="ECO:0000256" key="4">
    <source>
        <dbReference type="ARBA" id="ARBA00012381"/>
    </source>
</evidence>
<evidence type="ECO:0000256" key="2">
    <source>
        <dbReference type="ARBA" id="ARBA00001947"/>
    </source>
</evidence>
<name>A0A9X3YJM7_9GAMM</name>
<keyword evidence="8" id="KW-0520">NAD</keyword>
<evidence type="ECO:0000256" key="3">
    <source>
        <dbReference type="ARBA" id="ARBA00009595"/>
    </source>
</evidence>
<dbReference type="PRINTS" id="PR00502">
    <property type="entry name" value="NUDIXFAMILY"/>
</dbReference>
<keyword evidence="13" id="KW-1185">Reference proteome</keyword>
<reference evidence="12" key="1">
    <citation type="submission" date="2023-02" db="EMBL/GenBank/DDBJ databases">
        <title>Tahibacter soli sp. nov. isolated from soil.</title>
        <authorList>
            <person name="Baek J.H."/>
            <person name="Lee J.K."/>
            <person name="Choi D.G."/>
            <person name="Jeon C.O."/>
        </authorList>
    </citation>
    <scope>NUCLEOTIDE SEQUENCE</scope>
    <source>
        <strain evidence="12">BL</strain>
    </source>
</reference>
<evidence type="ECO:0000256" key="6">
    <source>
        <dbReference type="ARBA" id="ARBA00022801"/>
    </source>
</evidence>
<protein>
    <recommendedName>
        <fullName evidence="4">NAD(+) diphosphatase</fullName>
        <ecNumber evidence="4">3.6.1.22</ecNumber>
    </recommendedName>
</protein>
<dbReference type="InterPro" id="IPR015375">
    <property type="entry name" value="NADH_PPase-like_N"/>
</dbReference>
<dbReference type="InterPro" id="IPR020476">
    <property type="entry name" value="Nudix_hydrolase"/>
</dbReference>
<keyword evidence="5" id="KW-0479">Metal-binding</keyword>
<evidence type="ECO:0000256" key="9">
    <source>
        <dbReference type="ARBA" id="ARBA00023679"/>
    </source>
</evidence>
<evidence type="ECO:0000313" key="12">
    <source>
        <dbReference type="EMBL" id="MDC8013492.1"/>
    </source>
</evidence>
<dbReference type="InterPro" id="IPR049734">
    <property type="entry name" value="NudC-like_C"/>
</dbReference>
<dbReference type="NCBIfam" id="NF001299">
    <property type="entry name" value="PRK00241.1"/>
    <property type="match status" value="1"/>
</dbReference>